<feature type="domain" description="Condensation" evidence="1">
    <location>
        <begin position="1"/>
        <end position="171"/>
    </location>
</feature>
<comment type="caution">
    <text evidence="2">The sequence shown here is derived from an EMBL/GenBank/DDBJ whole genome shotgun (WGS) entry which is preliminary data.</text>
</comment>
<reference evidence="2 3" key="1">
    <citation type="submission" date="2022-07" db="EMBL/GenBank/DDBJ databases">
        <title>Methylomonas rivi sp. nov., Methylomonas rosea sp. nov., Methylomonas aureus sp. nov. and Methylomonas subterranea sp. nov., four novel methanotrophs isolated from a freshwater creek and the deep terrestrial subsurface.</title>
        <authorList>
            <person name="Abin C."/>
            <person name="Sankaranarayanan K."/>
            <person name="Garner C."/>
            <person name="Sindelar R."/>
            <person name="Kotary K."/>
            <person name="Garner R."/>
            <person name="Barclay S."/>
            <person name="Lawson P."/>
            <person name="Krumholz L."/>
        </authorList>
    </citation>
    <scope>NUCLEOTIDE SEQUENCE [LARGE SCALE GENOMIC DNA]</scope>
    <source>
        <strain evidence="2 3">WSC-6</strain>
    </source>
</reference>
<evidence type="ECO:0000313" key="3">
    <source>
        <dbReference type="Proteomes" id="UP001524586"/>
    </source>
</evidence>
<dbReference type="Pfam" id="PF00668">
    <property type="entry name" value="Condensation"/>
    <property type="match status" value="1"/>
</dbReference>
<proteinExistence type="predicted"/>
<dbReference type="Gene3D" id="3.30.559.10">
    <property type="entry name" value="Chloramphenicol acetyltransferase-like domain"/>
    <property type="match status" value="1"/>
</dbReference>
<dbReference type="RefSeq" id="WP_256617465.1">
    <property type="nucleotide sequence ID" value="NZ_JANIBK010000370.1"/>
</dbReference>
<name>A0ABT1UCI7_9GAMM</name>
<keyword evidence="3" id="KW-1185">Reference proteome</keyword>
<organism evidence="2 3">
    <name type="scientific">Methylomonas rivi</name>
    <dbReference type="NCBI Taxonomy" id="2952226"/>
    <lineage>
        <taxon>Bacteria</taxon>
        <taxon>Pseudomonadati</taxon>
        <taxon>Pseudomonadota</taxon>
        <taxon>Gammaproteobacteria</taxon>
        <taxon>Methylococcales</taxon>
        <taxon>Methylococcaceae</taxon>
        <taxon>Methylomonas</taxon>
    </lineage>
</organism>
<sequence>ANRNRPENQHLIGYFVNTVVLRSELDSRQSFTAFLAQIKHHLLDAQAHPDLPFEQLVDALQPERKLGQNPLFQILINHQQQDFSGLQQNGWQIQAIDRDNGAAQFDLSLDTEQHGNGEIGGFFTYATDLFDAATIQSLADHYQQLLAQLTSQPATAIAAQPLLTAAEQAQLSAWNVWAKRYDECTPVHELIQRQAERQPH</sequence>
<gene>
    <name evidence="2" type="ORF">NP596_21795</name>
</gene>
<protein>
    <submittedName>
        <fullName evidence="2">Condensation domain-containing protein</fullName>
    </submittedName>
</protein>
<dbReference type="Proteomes" id="UP001524586">
    <property type="component" value="Unassembled WGS sequence"/>
</dbReference>
<evidence type="ECO:0000259" key="1">
    <source>
        <dbReference type="Pfam" id="PF00668"/>
    </source>
</evidence>
<dbReference type="InterPro" id="IPR023213">
    <property type="entry name" value="CAT-like_dom_sf"/>
</dbReference>
<evidence type="ECO:0000313" key="2">
    <source>
        <dbReference type="EMBL" id="MCQ8131104.1"/>
    </source>
</evidence>
<feature type="non-terminal residue" evidence="2">
    <location>
        <position position="1"/>
    </location>
</feature>
<dbReference type="EMBL" id="JANIBK010000370">
    <property type="protein sequence ID" value="MCQ8131104.1"/>
    <property type="molecule type" value="Genomic_DNA"/>
</dbReference>
<dbReference type="InterPro" id="IPR001242">
    <property type="entry name" value="Condensation_dom"/>
</dbReference>
<dbReference type="PANTHER" id="PTHR45398">
    <property type="match status" value="1"/>
</dbReference>
<accession>A0ABT1UCI7</accession>
<dbReference type="PANTHER" id="PTHR45398:SF1">
    <property type="entry name" value="ENZYME, PUTATIVE (JCVI)-RELATED"/>
    <property type="match status" value="1"/>
</dbReference>
<dbReference type="SUPFAM" id="SSF52777">
    <property type="entry name" value="CoA-dependent acyltransferases"/>
    <property type="match status" value="1"/>
</dbReference>
<dbReference type="Gene3D" id="3.30.559.30">
    <property type="entry name" value="Nonribosomal peptide synthetase, condensation domain"/>
    <property type="match status" value="1"/>
</dbReference>
<feature type="non-terminal residue" evidence="2">
    <location>
        <position position="200"/>
    </location>
</feature>